<sequence length="175" mass="18598">MSSTSFAAASKKTSNRYARNEDDDGSIGRLAILPPDSPVFQTSIKGDDLAAKTLLSLSSPTSSINQNDELAAVLLGQLGYSDNDGTADDEDDGEMITYESDSSTVNGKLSRIDDIVVRAFMDLAQTTATSTAAGLAKMERRRSSAHAGKKLNKLLPNNISRMCSGSRNLLNTTCV</sequence>
<protein>
    <submittedName>
        <fullName evidence="2">Uncharacterized protein</fullName>
    </submittedName>
</protein>
<feature type="compositionally biased region" description="Low complexity" evidence="1">
    <location>
        <begin position="1"/>
        <end position="12"/>
    </location>
</feature>
<reference evidence="2 3" key="1">
    <citation type="submission" date="2016-07" db="EMBL/GenBank/DDBJ databases">
        <title>Pervasive Adenine N6-methylation of Active Genes in Fungi.</title>
        <authorList>
            <consortium name="DOE Joint Genome Institute"/>
            <person name="Mondo S.J."/>
            <person name="Dannebaum R.O."/>
            <person name="Kuo R.C."/>
            <person name="Labutti K."/>
            <person name="Haridas S."/>
            <person name="Kuo A."/>
            <person name="Salamov A."/>
            <person name="Ahrendt S.R."/>
            <person name="Lipzen A."/>
            <person name="Sullivan W."/>
            <person name="Andreopoulos W.B."/>
            <person name="Clum A."/>
            <person name="Lindquist E."/>
            <person name="Daum C."/>
            <person name="Ramamoorthy G.K."/>
            <person name="Gryganskyi A."/>
            <person name="Culley D."/>
            <person name="Magnuson J.K."/>
            <person name="James T.Y."/>
            <person name="O'Malley M.A."/>
            <person name="Stajich J.E."/>
            <person name="Spatafora J.W."/>
            <person name="Visel A."/>
            <person name="Grigoriev I.V."/>
        </authorList>
    </citation>
    <scope>NUCLEOTIDE SEQUENCE [LARGE SCALE GENOMIC DNA]</scope>
    <source>
        <strain evidence="2 3">JEL800</strain>
    </source>
</reference>
<organism evidence="2 3">
    <name type="scientific">Rhizoclosmatium globosum</name>
    <dbReference type="NCBI Taxonomy" id="329046"/>
    <lineage>
        <taxon>Eukaryota</taxon>
        <taxon>Fungi</taxon>
        <taxon>Fungi incertae sedis</taxon>
        <taxon>Chytridiomycota</taxon>
        <taxon>Chytridiomycota incertae sedis</taxon>
        <taxon>Chytridiomycetes</taxon>
        <taxon>Chytridiales</taxon>
        <taxon>Chytriomycetaceae</taxon>
        <taxon>Rhizoclosmatium</taxon>
    </lineage>
</organism>
<accession>A0A1Y2D1Q7</accession>
<keyword evidence="3" id="KW-1185">Reference proteome</keyword>
<evidence type="ECO:0000313" key="2">
    <source>
        <dbReference type="EMBL" id="ORY53137.1"/>
    </source>
</evidence>
<evidence type="ECO:0000256" key="1">
    <source>
        <dbReference type="SAM" id="MobiDB-lite"/>
    </source>
</evidence>
<proteinExistence type="predicted"/>
<evidence type="ECO:0000313" key="3">
    <source>
        <dbReference type="Proteomes" id="UP000193642"/>
    </source>
</evidence>
<name>A0A1Y2D1Q7_9FUNG</name>
<gene>
    <name evidence="2" type="ORF">BCR33DRAFT_711490</name>
</gene>
<dbReference type="Proteomes" id="UP000193642">
    <property type="component" value="Unassembled WGS sequence"/>
</dbReference>
<dbReference type="EMBL" id="MCGO01000002">
    <property type="protein sequence ID" value="ORY53137.1"/>
    <property type="molecule type" value="Genomic_DNA"/>
</dbReference>
<dbReference type="AlphaFoldDB" id="A0A1Y2D1Q7"/>
<feature type="region of interest" description="Disordered" evidence="1">
    <location>
        <begin position="1"/>
        <end position="30"/>
    </location>
</feature>
<comment type="caution">
    <text evidence="2">The sequence shown here is derived from an EMBL/GenBank/DDBJ whole genome shotgun (WGS) entry which is preliminary data.</text>
</comment>